<dbReference type="RefSeq" id="WP_145348242.1">
    <property type="nucleotide sequence ID" value="NZ_CP036261.1"/>
</dbReference>
<feature type="transmembrane region" description="Helical" evidence="1">
    <location>
        <begin position="52"/>
        <end position="71"/>
    </location>
</feature>
<protein>
    <submittedName>
        <fullName evidence="2">Uncharacterized protein</fullName>
    </submittedName>
</protein>
<dbReference type="AlphaFoldDB" id="A0A517M6E8"/>
<accession>A0A517M6E8</accession>
<name>A0A517M6E8_9BACT</name>
<evidence type="ECO:0000313" key="3">
    <source>
        <dbReference type="Proteomes" id="UP000319557"/>
    </source>
</evidence>
<reference evidence="2 3" key="1">
    <citation type="submission" date="2019-02" db="EMBL/GenBank/DDBJ databases">
        <title>Deep-cultivation of Planctomycetes and their phenomic and genomic characterization uncovers novel biology.</title>
        <authorList>
            <person name="Wiegand S."/>
            <person name="Jogler M."/>
            <person name="Boedeker C."/>
            <person name="Pinto D."/>
            <person name="Vollmers J."/>
            <person name="Rivas-Marin E."/>
            <person name="Kohn T."/>
            <person name="Peeters S.H."/>
            <person name="Heuer A."/>
            <person name="Rast P."/>
            <person name="Oberbeckmann S."/>
            <person name="Bunk B."/>
            <person name="Jeske O."/>
            <person name="Meyerdierks A."/>
            <person name="Storesund J.E."/>
            <person name="Kallscheuer N."/>
            <person name="Luecker S."/>
            <person name="Lage O.M."/>
            <person name="Pohl T."/>
            <person name="Merkel B.J."/>
            <person name="Hornburger P."/>
            <person name="Mueller R.-W."/>
            <person name="Bruemmer F."/>
            <person name="Labrenz M."/>
            <person name="Spormann A.M."/>
            <person name="Op den Camp H."/>
            <person name="Overmann J."/>
            <person name="Amann R."/>
            <person name="Jetten M.S.M."/>
            <person name="Mascher T."/>
            <person name="Medema M.H."/>
            <person name="Devos D.P."/>
            <person name="Kaster A.-K."/>
            <person name="Ovreas L."/>
            <person name="Rohde M."/>
            <person name="Galperin M.Y."/>
            <person name="Jogler C."/>
        </authorList>
    </citation>
    <scope>NUCLEOTIDE SEQUENCE [LARGE SCALE GENOMIC DNA]</scope>
    <source>
        <strain evidence="2 3">EC9</strain>
    </source>
</reference>
<gene>
    <name evidence="2" type="ORF">EC9_46350</name>
</gene>
<keyword evidence="3" id="KW-1185">Reference proteome</keyword>
<sequence>MPITDYRRRFLIKASLSLAATSLPGCGTIFFPERVGQPRGGPIDWKVVALDGVGLLLFVVPGIVAFAVDFYNGTIFLPSYNYSQIESQRTDELLAVEIEKSDISQEKIEAIVSKHVDQEVELSAGKYRANPLPSMDQFWGLAGKMRAAFS</sequence>
<proteinExistence type="predicted"/>
<keyword evidence="1" id="KW-0812">Transmembrane</keyword>
<dbReference type="Proteomes" id="UP000319557">
    <property type="component" value="Chromosome"/>
</dbReference>
<dbReference type="OrthoDB" id="6105601at2"/>
<evidence type="ECO:0000313" key="2">
    <source>
        <dbReference type="EMBL" id="QDS90427.1"/>
    </source>
</evidence>
<feature type="transmembrane region" description="Helical" evidence="1">
    <location>
        <begin position="12"/>
        <end position="32"/>
    </location>
</feature>
<keyword evidence="1" id="KW-0472">Membrane</keyword>
<organism evidence="2 3">
    <name type="scientific">Rosistilla ulvae</name>
    <dbReference type="NCBI Taxonomy" id="1930277"/>
    <lineage>
        <taxon>Bacteria</taxon>
        <taxon>Pseudomonadati</taxon>
        <taxon>Planctomycetota</taxon>
        <taxon>Planctomycetia</taxon>
        <taxon>Pirellulales</taxon>
        <taxon>Pirellulaceae</taxon>
        <taxon>Rosistilla</taxon>
    </lineage>
</organism>
<dbReference type="KEGG" id="ruv:EC9_46350"/>
<keyword evidence="1" id="KW-1133">Transmembrane helix</keyword>
<dbReference type="EMBL" id="CP036261">
    <property type="protein sequence ID" value="QDS90427.1"/>
    <property type="molecule type" value="Genomic_DNA"/>
</dbReference>
<evidence type="ECO:0000256" key="1">
    <source>
        <dbReference type="SAM" id="Phobius"/>
    </source>
</evidence>